<gene>
    <name evidence="1" type="ORF">chiPu_0019134</name>
</gene>
<proteinExistence type="predicted"/>
<evidence type="ECO:0000313" key="2">
    <source>
        <dbReference type="Proteomes" id="UP000287033"/>
    </source>
</evidence>
<organism evidence="1 2">
    <name type="scientific">Chiloscyllium punctatum</name>
    <name type="common">Brownbanded bambooshark</name>
    <name type="synonym">Hemiscyllium punctatum</name>
    <dbReference type="NCBI Taxonomy" id="137246"/>
    <lineage>
        <taxon>Eukaryota</taxon>
        <taxon>Metazoa</taxon>
        <taxon>Chordata</taxon>
        <taxon>Craniata</taxon>
        <taxon>Vertebrata</taxon>
        <taxon>Chondrichthyes</taxon>
        <taxon>Elasmobranchii</taxon>
        <taxon>Galeomorphii</taxon>
        <taxon>Galeoidea</taxon>
        <taxon>Orectolobiformes</taxon>
        <taxon>Hemiscylliidae</taxon>
        <taxon>Chiloscyllium</taxon>
    </lineage>
</organism>
<dbReference type="Proteomes" id="UP000287033">
    <property type="component" value="Unassembled WGS sequence"/>
</dbReference>
<evidence type="ECO:0000313" key="1">
    <source>
        <dbReference type="EMBL" id="GCC20571.1"/>
    </source>
</evidence>
<dbReference type="EMBL" id="BEZZ01001844">
    <property type="protein sequence ID" value="GCC20571.1"/>
    <property type="molecule type" value="Genomic_DNA"/>
</dbReference>
<sequence length="78" mass="9222">MNDLNTMRDGRKEMFIYLVRRRTEEADGRSIELHTLMSDEVDGKDPLPRAETVIIGAMDRETKISLYSTFHHHLNYRQ</sequence>
<reference evidence="1 2" key="1">
    <citation type="journal article" date="2018" name="Nat. Ecol. Evol.">
        <title>Shark genomes provide insights into elasmobranch evolution and the origin of vertebrates.</title>
        <authorList>
            <person name="Hara Y"/>
            <person name="Yamaguchi K"/>
            <person name="Onimaru K"/>
            <person name="Kadota M"/>
            <person name="Koyanagi M"/>
            <person name="Keeley SD"/>
            <person name="Tatsumi K"/>
            <person name="Tanaka K"/>
            <person name="Motone F"/>
            <person name="Kageyama Y"/>
            <person name="Nozu R"/>
            <person name="Adachi N"/>
            <person name="Nishimura O"/>
            <person name="Nakagawa R"/>
            <person name="Tanegashima C"/>
            <person name="Kiyatake I"/>
            <person name="Matsumoto R"/>
            <person name="Murakumo K"/>
            <person name="Nishida K"/>
            <person name="Terakita A"/>
            <person name="Kuratani S"/>
            <person name="Sato K"/>
            <person name="Hyodo S Kuraku.S."/>
        </authorList>
    </citation>
    <scope>NUCLEOTIDE SEQUENCE [LARGE SCALE GENOMIC DNA]</scope>
</reference>
<accession>A0A401RQR5</accession>
<name>A0A401RQR5_CHIPU</name>
<protein>
    <submittedName>
        <fullName evidence="1">Uncharacterized protein</fullName>
    </submittedName>
</protein>
<keyword evidence="2" id="KW-1185">Reference proteome</keyword>
<dbReference type="AlphaFoldDB" id="A0A401RQR5"/>
<comment type="caution">
    <text evidence="1">The sequence shown here is derived from an EMBL/GenBank/DDBJ whole genome shotgun (WGS) entry which is preliminary data.</text>
</comment>